<evidence type="ECO:0008006" key="5">
    <source>
        <dbReference type="Google" id="ProtNLM"/>
    </source>
</evidence>
<name>A0A2A9M9H2_BESBE</name>
<protein>
    <recommendedName>
        <fullName evidence="5">Transmembrane protein</fullName>
    </recommendedName>
</protein>
<dbReference type="VEuPathDB" id="ToxoDB:BESB_019710"/>
<evidence type="ECO:0000256" key="2">
    <source>
        <dbReference type="SAM" id="SignalP"/>
    </source>
</evidence>
<proteinExistence type="predicted"/>
<sequence>MAVTRFAAFWVAVFAFVAAHDPGACHGFMTCADARVLSGLLGFILRRRKQEETGGGDAAEEKEDAENSQEEADQKEIPDEEETATTTTAAPPAPPSPKTILLWEEEPDTMSVPHTPLPPLRGMGLMLMAVMLSLAFDLKNFPLFVGSFGIMQYADSIIERMRARSAAVDSAKRFEQRREMMRARRRRRWLQAFYSRQALDYAQQQDARELDELQKGENAPEAVKGDGGDAVQVVSDLQGGRPIPISEVAPEPPGELDKS</sequence>
<dbReference type="EMBL" id="NWUJ01000012">
    <property type="protein sequence ID" value="PFH32030.1"/>
    <property type="molecule type" value="Genomic_DNA"/>
</dbReference>
<dbReference type="Proteomes" id="UP000224006">
    <property type="component" value="Chromosome XI"/>
</dbReference>
<keyword evidence="2" id="KW-0732">Signal</keyword>
<dbReference type="OrthoDB" id="10439467at2759"/>
<feature type="compositionally biased region" description="Acidic residues" evidence="1">
    <location>
        <begin position="58"/>
        <end position="71"/>
    </location>
</feature>
<keyword evidence="4" id="KW-1185">Reference proteome</keyword>
<dbReference type="AlphaFoldDB" id="A0A2A9M9H2"/>
<dbReference type="GeneID" id="40307032"/>
<feature type="region of interest" description="Disordered" evidence="1">
    <location>
        <begin position="51"/>
        <end position="100"/>
    </location>
</feature>
<gene>
    <name evidence="3" type="ORF">BESB_019710</name>
</gene>
<comment type="caution">
    <text evidence="3">The sequence shown here is derived from an EMBL/GenBank/DDBJ whole genome shotgun (WGS) entry which is preliminary data.</text>
</comment>
<dbReference type="RefSeq" id="XP_029216039.1">
    <property type="nucleotide sequence ID" value="XM_029360680.1"/>
</dbReference>
<evidence type="ECO:0000256" key="1">
    <source>
        <dbReference type="SAM" id="MobiDB-lite"/>
    </source>
</evidence>
<accession>A0A2A9M9H2</accession>
<evidence type="ECO:0000313" key="3">
    <source>
        <dbReference type="EMBL" id="PFH32030.1"/>
    </source>
</evidence>
<feature type="chain" id="PRO_5011976002" description="Transmembrane protein" evidence="2">
    <location>
        <begin position="20"/>
        <end position="259"/>
    </location>
</feature>
<dbReference type="KEGG" id="bbes:BESB_019710"/>
<feature type="region of interest" description="Disordered" evidence="1">
    <location>
        <begin position="213"/>
        <end position="259"/>
    </location>
</feature>
<feature type="signal peptide" evidence="2">
    <location>
        <begin position="1"/>
        <end position="19"/>
    </location>
</feature>
<reference evidence="3 4" key="1">
    <citation type="submission" date="2017-09" db="EMBL/GenBank/DDBJ databases">
        <title>Genome sequencing of Besnoitia besnoiti strain Bb-Ger1.</title>
        <authorList>
            <person name="Schares G."/>
            <person name="Venepally P."/>
            <person name="Lorenzi H.A."/>
        </authorList>
    </citation>
    <scope>NUCLEOTIDE SEQUENCE [LARGE SCALE GENOMIC DNA]</scope>
    <source>
        <strain evidence="3 4">Bb-Ger1</strain>
    </source>
</reference>
<evidence type="ECO:0000313" key="4">
    <source>
        <dbReference type="Proteomes" id="UP000224006"/>
    </source>
</evidence>
<organism evidence="3 4">
    <name type="scientific">Besnoitia besnoiti</name>
    <name type="common">Apicomplexan protozoan</name>
    <dbReference type="NCBI Taxonomy" id="94643"/>
    <lineage>
        <taxon>Eukaryota</taxon>
        <taxon>Sar</taxon>
        <taxon>Alveolata</taxon>
        <taxon>Apicomplexa</taxon>
        <taxon>Conoidasida</taxon>
        <taxon>Coccidia</taxon>
        <taxon>Eucoccidiorida</taxon>
        <taxon>Eimeriorina</taxon>
        <taxon>Sarcocystidae</taxon>
        <taxon>Besnoitia</taxon>
    </lineage>
</organism>